<name>A0AC61QVR0_9FIRM</name>
<evidence type="ECO:0000313" key="1">
    <source>
        <dbReference type="EMBL" id="TGX96686.1"/>
    </source>
</evidence>
<proteinExistence type="predicted"/>
<evidence type="ECO:0000313" key="2">
    <source>
        <dbReference type="Proteomes" id="UP000307720"/>
    </source>
</evidence>
<dbReference type="EMBL" id="SRZB01000051">
    <property type="protein sequence ID" value="TGX96686.1"/>
    <property type="molecule type" value="Genomic_DNA"/>
</dbReference>
<protein>
    <submittedName>
        <fullName evidence="1">Uncharacterized protein</fullName>
    </submittedName>
</protein>
<keyword evidence="2" id="KW-1185">Reference proteome</keyword>
<sequence length="354" mass="42194">MEKREDGAFEMAFLERILEERGMPSSEQWKMLYQCTMDSDSSVRYDAAEALGIRCNDKDEERLHQMTYDSAGLVDIEAIESLAMGHQEKTLRRMYELMRLGGRRVRGYAVSTFFNVWINRYGYKKSSAKKCWRKMEKLYKKEKDVWVLNFYEKARYLCGYKKGIAKLRDILHENQGYAQSMAFSQLKDIRTIFNEKEINGILKTALDYTDNLWGIKKSIDELLETRELPRILLVSKENKGLSQMLEYLSYKMENEIWVRSAGINPAEEIMDEVREKLGEEEKMKRYYYPKEICSVWIYDFIVPLGIRIKPEDYPFQRLVPLFEDADERMLDVVMAEKMLEELRDYIYKEMEQVR</sequence>
<reference evidence="1" key="1">
    <citation type="submission" date="2019-04" db="EMBL/GenBank/DDBJ databases">
        <title>Microbes associate with the intestines of laboratory mice.</title>
        <authorList>
            <person name="Navarre W."/>
            <person name="Wong E."/>
            <person name="Huang K."/>
            <person name="Tropini C."/>
            <person name="Ng K."/>
            <person name="Yu B."/>
        </authorList>
    </citation>
    <scope>NUCLEOTIDE SEQUENCE</scope>
    <source>
        <strain evidence="1">NM72_1-8</strain>
    </source>
</reference>
<organism evidence="1 2">
    <name type="scientific">Hominisplanchenecus murintestinalis</name>
    <dbReference type="NCBI Taxonomy" id="2941517"/>
    <lineage>
        <taxon>Bacteria</taxon>
        <taxon>Bacillati</taxon>
        <taxon>Bacillota</taxon>
        <taxon>Clostridia</taxon>
        <taxon>Lachnospirales</taxon>
        <taxon>Lachnospiraceae</taxon>
        <taxon>Hominisplanchenecus</taxon>
    </lineage>
</organism>
<accession>A0AC61QVR0</accession>
<comment type="caution">
    <text evidence="1">The sequence shown here is derived from an EMBL/GenBank/DDBJ whole genome shotgun (WGS) entry which is preliminary data.</text>
</comment>
<dbReference type="Proteomes" id="UP000307720">
    <property type="component" value="Unassembled WGS sequence"/>
</dbReference>
<gene>
    <name evidence="1" type="ORF">E5357_15310</name>
</gene>